<gene>
    <name evidence="8" type="ORF">SCF082_LOCUS19480</name>
</gene>
<evidence type="ECO:0000256" key="2">
    <source>
        <dbReference type="ARBA" id="ARBA00022435"/>
    </source>
</evidence>
<keyword evidence="6" id="KW-0521">NADP</keyword>
<dbReference type="Proteomes" id="UP001642464">
    <property type="component" value="Unassembled WGS sequence"/>
</dbReference>
<sequence length="451" mass="49872">MYTHTDEAPMLATYSLLPVLRAYCRFAGVKIMKKDISLSARIIANFPDYVRPAQRMDDDLTELGNLAKHPAANIIKLPNISASVPQLLAAIKELQAKGFNVPDFPAEPKTEQEIEIRSRYAKVLGSAVNPVLREGNSDRRVAKPVKEYAMKHPHKNHEWSSSSKSSVASMSDGDFFSSEQSCIMELVTSSGTTVLKAKTPLLSGEVIDGSVMRVAELRNFYEKEMESTEPGTLFSLHLKATMMKVSDPVLFGHCVEVYYKDAFQKHSALFKELGVNPNNGVGDVYTKIAGHPKQAEVEADLAACYEKRPPLAYVDSRRGITNLHVPSDVIVDASMAAAVRDAGRMWTKDDELCDAKFVIPDRCYSGIYDVIIEDCKANGKLDASKIGTLALDRPIPSIRSVATIVVVYGPMREKDDQATDGDKRCFDLTMMMVLQDFCKTTFLSGVPHLHI</sequence>
<keyword evidence="2" id="KW-0329">Glyoxylate bypass</keyword>
<keyword evidence="3" id="KW-0816">Tricarboxylic acid cycle</keyword>
<keyword evidence="9" id="KW-1185">Reference proteome</keyword>
<evidence type="ECO:0000313" key="8">
    <source>
        <dbReference type="EMBL" id="CAK9031073.1"/>
    </source>
</evidence>
<proteinExistence type="predicted"/>
<evidence type="ECO:0000256" key="4">
    <source>
        <dbReference type="ARBA" id="ARBA00022723"/>
    </source>
</evidence>
<evidence type="ECO:0000256" key="5">
    <source>
        <dbReference type="ARBA" id="ARBA00022842"/>
    </source>
</evidence>
<comment type="cofactor">
    <cofactor evidence="1">
        <name>Mg(2+)</name>
        <dbReference type="ChEBI" id="CHEBI:18420"/>
    </cofactor>
</comment>
<keyword evidence="4" id="KW-0479">Metal-binding</keyword>
<dbReference type="SUPFAM" id="SSF53659">
    <property type="entry name" value="Isocitrate/Isopropylmalate dehydrogenase-like"/>
    <property type="match status" value="1"/>
</dbReference>
<evidence type="ECO:0000256" key="6">
    <source>
        <dbReference type="ARBA" id="ARBA00022857"/>
    </source>
</evidence>
<evidence type="ECO:0000256" key="3">
    <source>
        <dbReference type="ARBA" id="ARBA00022532"/>
    </source>
</evidence>
<dbReference type="EMBL" id="CAXAMM010013335">
    <property type="protein sequence ID" value="CAK9031073.1"/>
    <property type="molecule type" value="Genomic_DNA"/>
</dbReference>
<dbReference type="PANTHER" id="PTHR36999">
    <property type="entry name" value="ISOCITRATE DEHYDROGENASE [NADP]"/>
    <property type="match status" value="1"/>
</dbReference>
<dbReference type="InterPro" id="IPR004436">
    <property type="entry name" value="Isocitrate_DH_NADP_mono"/>
</dbReference>
<organism evidence="8 9">
    <name type="scientific">Durusdinium trenchii</name>
    <dbReference type="NCBI Taxonomy" id="1381693"/>
    <lineage>
        <taxon>Eukaryota</taxon>
        <taxon>Sar</taxon>
        <taxon>Alveolata</taxon>
        <taxon>Dinophyceae</taxon>
        <taxon>Suessiales</taxon>
        <taxon>Symbiodiniaceae</taxon>
        <taxon>Durusdinium</taxon>
    </lineage>
</organism>
<dbReference type="Pfam" id="PF03971">
    <property type="entry name" value="IDH"/>
    <property type="match status" value="1"/>
</dbReference>
<name>A0ABP0KWG4_9DINO</name>
<protein>
    <submittedName>
        <fullName evidence="8">Isocitrate dehydrogenase [NADP] (IDH) (Oxalosuccinate decarboxylase)</fullName>
    </submittedName>
</protein>
<dbReference type="PANTHER" id="PTHR36999:SF1">
    <property type="entry name" value="ISOCITRATE DEHYDROGENASE (NADP(+))"/>
    <property type="match status" value="1"/>
</dbReference>
<comment type="caution">
    <text evidence="8">The sequence shown here is derived from an EMBL/GenBank/DDBJ whole genome shotgun (WGS) entry which is preliminary data.</text>
</comment>
<evidence type="ECO:0000256" key="1">
    <source>
        <dbReference type="ARBA" id="ARBA00001946"/>
    </source>
</evidence>
<accession>A0ABP0KWG4</accession>
<evidence type="ECO:0000256" key="7">
    <source>
        <dbReference type="ARBA" id="ARBA00023002"/>
    </source>
</evidence>
<reference evidence="8 9" key="1">
    <citation type="submission" date="2024-02" db="EMBL/GenBank/DDBJ databases">
        <authorList>
            <person name="Chen Y."/>
            <person name="Shah S."/>
            <person name="Dougan E. K."/>
            <person name="Thang M."/>
            <person name="Chan C."/>
        </authorList>
    </citation>
    <scope>NUCLEOTIDE SEQUENCE [LARGE SCALE GENOMIC DNA]</scope>
</reference>
<keyword evidence="7" id="KW-0560">Oxidoreductase</keyword>
<keyword evidence="5" id="KW-0460">Magnesium</keyword>
<evidence type="ECO:0000313" key="9">
    <source>
        <dbReference type="Proteomes" id="UP001642464"/>
    </source>
</evidence>